<name>A0A084VPH4_ANOSI</name>
<evidence type="ECO:0000313" key="4">
    <source>
        <dbReference type="Proteomes" id="UP000030765"/>
    </source>
</evidence>
<dbReference type="GO" id="GO:0032259">
    <property type="term" value="P:methylation"/>
    <property type="evidence" value="ECO:0007669"/>
    <property type="project" value="UniProtKB-KW"/>
</dbReference>
<dbReference type="GO" id="GO:0008168">
    <property type="term" value="F:methyltransferase activity"/>
    <property type="evidence" value="ECO:0007669"/>
    <property type="project" value="UniProtKB-KW"/>
</dbReference>
<protein>
    <submittedName>
        <fullName evidence="2 3">Methyltransferase type 12</fullName>
    </submittedName>
</protein>
<feature type="compositionally biased region" description="Basic and acidic residues" evidence="1">
    <location>
        <begin position="74"/>
        <end position="87"/>
    </location>
</feature>
<accession>A0A084VPH4</accession>
<evidence type="ECO:0000256" key="1">
    <source>
        <dbReference type="SAM" id="MobiDB-lite"/>
    </source>
</evidence>
<evidence type="ECO:0000313" key="3">
    <source>
        <dbReference type="EnsemblMetazoa" id="ASIC007242-PA"/>
    </source>
</evidence>
<feature type="region of interest" description="Disordered" evidence="1">
    <location>
        <begin position="59"/>
        <end position="111"/>
    </location>
</feature>
<evidence type="ECO:0000313" key="2">
    <source>
        <dbReference type="EMBL" id="KFB39868.1"/>
    </source>
</evidence>
<sequence>MRIGTKNACHTGNYCVRSRCLLGWSRVGASDVVELEFTCAEVDDARWITSIGKDRKIVARKWGKSNPPRGMRQKPREKESRPTDRQWRLGPSRGEPNGNGKIVQAGSCENF</sequence>
<dbReference type="AlphaFoldDB" id="A0A084VPH4"/>
<gene>
    <name evidence="2" type="ORF">ZHAS_00007242</name>
</gene>
<dbReference type="EMBL" id="KE524999">
    <property type="protein sequence ID" value="KFB39868.1"/>
    <property type="molecule type" value="Genomic_DNA"/>
</dbReference>
<reference evidence="2 4" key="1">
    <citation type="journal article" date="2014" name="BMC Genomics">
        <title>Genome sequence of Anopheles sinensis provides insight into genetics basis of mosquito competence for malaria parasites.</title>
        <authorList>
            <person name="Zhou D."/>
            <person name="Zhang D."/>
            <person name="Ding G."/>
            <person name="Shi L."/>
            <person name="Hou Q."/>
            <person name="Ye Y."/>
            <person name="Xu Y."/>
            <person name="Zhou H."/>
            <person name="Xiong C."/>
            <person name="Li S."/>
            <person name="Yu J."/>
            <person name="Hong S."/>
            <person name="Yu X."/>
            <person name="Zou P."/>
            <person name="Chen C."/>
            <person name="Chang X."/>
            <person name="Wang W."/>
            <person name="Lv Y."/>
            <person name="Sun Y."/>
            <person name="Ma L."/>
            <person name="Shen B."/>
            <person name="Zhu C."/>
        </authorList>
    </citation>
    <scope>NUCLEOTIDE SEQUENCE [LARGE SCALE GENOMIC DNA]</scope>
</reference>
<keyword evidence="2" id="KW-0808">Transferase</keyword>
<reference evidence="3" key="2">
    <citation type="submission" date="2020-05" db="UniProtKB">
        <authorList>
            <consortium name="EnsemblMetazoa"/>
        </authorList>
    </citation>
    <scope>IDENTIFICATION</scope>
</reference>
<proteinExistence type="predicted"/>
<organism evidence="2">
    <name type="scientific">Anopheles sinensis</name>
    <name type="common">Mosquito</name>
    <dbReference type="NCBI Taxonomy" id="74873"/>
    <lineage>
        <taxon>Eukaryota</taxon>
        <taxon>Metazoa</taxon>
        <taxon>Ecdysozoa</taxon>
        <taxon>Arthropoda</taxon>
        <taxon>Hexapoda</taxon>
        <taxon>Insecta</taxon>
        <taxon>Pterygota</taxon>
        <taxon>Neoptera</taxon>
        <taxon>Endopterygota</taxon>
        <taxon>Diptera</taxon>
        <taxon>Nematocera</taxon>
        <taxon>Culicoidea</taxon>
        <taxon>Culicidae</taxon>
        <taxon>Anophelinae</taxon>
        <taxon>Anopheles</taxon>
    </lineage>
</organism>
<dbReference type="VEuPathDB" id="VectorBase:ASIC007242"/>
<keyword evidence="4" id="KW-1185">Reference proteome</keyword>
<dbReference type="EnsemblMetazoa" id="ASIC007242-RA">
    <property type="protein sequence ID" value="ASIC007242-PA"/>
    <property type="gene ID" value="ASIC007242"/>
</dbReference>
<dbReference type="Proteomes" id="UP000030765">
    <property type="component" value="Unassembled WGS sequence"/>
</dbReference>
<dbReference type="EMBL" id="ATLV01015005">
    <property type="status" value="NOT_ANNOTATED_CDS"/>
    <property type="molecule type" value="Genomic_DNA"/>
</dbReference>
<keyword evidence="2" id="KW-0489">Methyltransferase</keyword>